<dbReference type="SUPFAM" id="SSF55486">
    <property type="entry name" value="Metalloproteases ('zincins'), catalytic domain"/>
    <property type="match status" value="1"/>
</dbReference>
<feature type="domain" description="Peptidase M10 metallopeptidase" evidence="5">
    <location>
        <begin position="106"/>
        <end position="176"/>
    </location>
</feature>
<dbReference type="RefSeq" id="WP_176030222.1">
    <property type="nucleotide sequence ID" value="NZ_JBHSJV010000001.1"/>
</dbReference>
<dbReference type="InterPro" id="IPR001818">
    <property type="entry name" value="Pept_M10_metallopeptidase"/>
</dbReference>
<reference evidence="7" key="1">
    <citation type="journal article" date="2019" name="Int. J. Syst. Evol. Microbiol.">
        <title>The Global Catalogue of Microorganisms (GCM) 10K type strain sequencing project: providing services to taxonomists for standard genome sequencing and annotation.</title>
        <authorList>
            <consortium name="The Broad Institute Genomics Platform"/>
            <consortium name="The Broad Institute Genome Sequencing Center for Infectious Disease"/>
            <person name="Wu L."/>
            <person name="Ma J."/>
        </authorList>
    </citation>
    <scope>NUCLEOTIDE SEQUENCE [LARGE SCALE GENOMIC DNA]</scope>
    <source>
        <strain evidence="7">KCTC 42423</strain>
    </source>
</reference>
<evidence type="ECO:0000313" key="7">
    <source>
        <dbReference type="Proteomes" id="UP001597459"/>
    </source>
</evidence>
<protein>
    <submittedName>
        <fullName evidence="6">Matrixin family metalloprotease</fullName>
        <ecNumber evidence="6">3.4.24.-</ecNumber>
    </submittedName>
</protein>
<dbReference type="EC" id="3.4.24.-" evidence="6"/>
<evidence type="ECO:0000259" key="5">
    <source>
        <dbReference type="Pfam" id="PF00413"/>
    </source>
</evidence>
<evidence type="ECO:0000256" key="3">
    <source>
        <dbReference type="ARBA" id="ARBA00022801"/>
    </source>
</evidence>
<dbReference type="GO" id="GO:0008237">
    <property type="term" value="F:metallopeptidase activity"/>
    <property type="evidence" value="ECO:0007669"/>
    <property type="project" value="UniProtKB-KW"/>
</dbReference>
<dbReference type="EMBL" id="JBHULX010000039">
    <property type="protein sequence ID" value="MFD2592792.1"/>
    <property type="molecule type" value="Genomic_DNA"/>
</dbReference>
<dbReference type="Pfam" id="PF00413">
    <property type="entry name" value="Peptidase_M10"/>
    <property type="match status" value="1"/>
</dbReference>
<dbReference type="Proteomes" id="UP001597459">
    <property type="component" value="Unassembled WGS sequence"/>
</dbReference>
<keyword evidence="2" id="KW-0479">Metal-binding</keyword>
<comment type="caution">
    <text evidence="6">The sequence shown here is derived from an EMBL/GenBank/DDBJ whole genome shotgun (WGS) entry which is preliminary data.</text>
</comment>
<sequence length="202" mass="23299">MKTLSLIFIGILLLSCSKGEENVSTTELIQMENIENKLIVDIIYVLPSGGFYTNAMYKLDEVQFLNYLNEGYFHKYNIELIQGESRDFINDELFNLRDNRYKETEVFLDQTASFHKKGKLSIFIIKRDNILAIAGIGGEDRVLITDKFLYTNTTAHEIGHALGLSHVSEIDNIMSTKKNERRFFKDIQLELLKGRINQLSSF</sequence>
<dbReference type="InterPro" id="IPR024079">
    <property type="entry name" value="MetalloPept_cat_dom_sf"/>
</dbReference>
<keyword evidence="6" id="KW-0482">Metalloprotease</keyword>
<keyword evidence="3 6" id="KW-0378">Hydrolase</keyword>
<name>A0ABW5NB52_9FLAO</name>
<evidence type="ECO:0000256" key="1">
    <source>
        <dbReference type="ARBA" id="ARBA00022670"/>
    </source>
</evidence>
<proteinExistence type="predicted"/>
<evidence type="ECO:0000256" key="2">
    <source>
        <dbReference type="ARBA" id="ARBA00022723"/>
    </source>
</evidence>
<dbReference type="Gene3D" id="3.40.390.10">
    <property type="entry name" value="Collagenase (Catalytic Domain)"/>
    <property type="match status" value="1"/>
</dbReference>
<accession>A0ABW5NB52</accession>
<gene>
    <name evidence="6" type="ORF">ACFSTE_18285</name>
</gene>
<evidence type="ECO:0000313" key="6">
    <source>
        <dbReference type="EMBL" id="MFD2592792.1"/>
    </source>
</evidence>
<keyword evidence="7" id="KW-1185">Reference proteome</keyword>
<dbReference type="PROSITE" id="PS51257">
    <property type="entry name" value="PROKAR_LIPOPROTEIN"/>
    <property type="match status" value="1"/>
</dbReference>
<keyword evidence="1" id="KW-0645">Protease</keyword>
<keyword evidence="4" id="KW-0862">Zinc</keyword>
<evidence type="ECO:0000256" key="4">
    <source>
        <dbReference type="ARBA" id="ARBA00022833"/>
    </source>
</evidence>
<organism evidence="6 7">
    <name type="scientific">Aquimarina hainanensis</name>
    <dbReference type="NCBI Taxonomy" id="1578017"/>
    <lineage>
        <taxon>Bacteria</taxon>
        <taxon>Pseudomonadati</taxon>
        <taxon>Bacteroidota</taxon>
        <taxon>Flavobacteriia</taxon>
        <taxon>Flavobacteriales</taxon>
        <taxon>Flavobacteriaceae</taxon>
        <taxon>Aquimarina</taxon>
    </lineage>
</organism>